<dbReference type="InterPro" id="IPR025680">
    <property type="entry name" value="DddI"/>
</dbReference>
<evidence type="ECO:0000313" key="2">
    <source>
        <dbReference type="Proteomes" id="UP001582793"/>
    </source>
</evidence>
<dbReference type="EMBL" id="JBCGDC010000053">
    <property type="protein sequence ID" value="MFB6395222.1"/>
    <property type="molecule type" value="Genomic_DNA"/>
</dbReference>
<gene>
    <name evidence="1" type="ORF">AAFH96_19225</name>
</gene>
<protein>
    <submittedName>
        <fullName evidence="1">Imm1 family immunity protein</fullName>
    </submittedName>
</protein>
<accession>A0ABV5CTG5</accession>
<sequence>MKFAVQWGRNAAVPVATVEELDTVLDHITDERRPQMVNLFNPDHGDPWDEQRILQIGLGHPDRSFAYLDPDQVWAVDPTLEPASEPIWFNYGGTPTEYSTARTRIHPATARQAARDFLTTDGQRPGHIDWQPMTEQV</sequence>
<dbReference type="Pfam" id="PF14430">
    <property type="entry name" value="Imm1"/>
    <property type="match status" value="1"/>
</dbReference>
<dbReference type="Proteomes" id="UP001582793">
    <property type="component" value="Unassembled WGS sequence"/>
</dbReference>
<proteinExistence type="predicted"/>
<dbReference type="RefSeq" id="WP_375735118.1">
    <property type="nucleotide sequence ID" value="NZ_JBCGDC010000053.1"/>
</dbReference>
<name>A0ABV5CTG5_9ACTN</name>
<evidence type="ECO:0000313" key="1">
    <source>
        <dbReference type="EMBL" id="MFB6395222.1"/>
    </source>
</evidence>
<organism evidence="1 2">
    <name type="scientific">Polymorphospora lycopeni</name>
    <dbReference type="NCBI Taxonomy" id="3140240"/>
    <lineage>
        <taxon>Bacteria</taxon>
        <taxon>Bacillati</taxon>
        <taxon>Actinomycetota</taxon>
        <taxon>Actinomycetes</taxon>
        <taxon>Micromonosporales</taxon>
        <taxon>Micromonosporaceae</taxon>
        <taxon>Polymorphospora</taxon>
    </lineage>
</organism>
<reference evidence="1 2" key="1">
    <citation type="submission" date="2024-04" db="EMBL/GenBank/DDBJ databases">
        <title>Polymorphospora sp. isolated from Baiyangdian Lake in Xiong'an New Area.</title>
        <authorList>
            <person name="Zhang X."/>
            <person name="Liu J."/>
        </authorList>
    </citation>
    <scope>NUCLEOTIDE SEQUENCE [LARGE SCALE GENOMIC DNA]</scope>
    <source>
        <strain evidence="1 2">2-325</strain>
    </source>
</reference>
<keyword evidence="2" id="KW-1185">Reference proteome</keyword>
<comment type="caution">
    <text evidence="1">The sequence shown here is derived from an EMBL/GenBank/DDBJ whole genome shotgun (WGS) entry which is preliminary data.</text>
</comment>